<feature type="compositionally biased region" description="Low complexity" evidence="1">
    <location>
        <begin position="87"/>
        <end position="98"/>
    </location>
</feature>
<evidence type="ECO:0000256" key="1">
    <source>
        <dbReference type="SAM" id="MobiDB-lite"/>
    </source>
</evidence>
<reference evidence="2 3" key="1">
    <citation type="journal article" date="2018" name="Nat. Ecol. Evol.">
        <title>Pezizomycetes genomes reveal the molecular basis of ectomycorrhizal truffle lifestyle.</title>
        <authorList>
            <person name="Murat C."/>
            <person name="Payen T."/>
            <person name="Noel B."/>
            <person name="Kuo A."/>
            <person name="Morin E."/>
            <person name="Chen J."/>
            <person name="Kohler A."/>
            <person name="Krizsan K."/>
            <person name="Balestrini R."/>
            <person name="Da Silva C."/>
            <person name="Montanini B."/>
            <person name="Hainaut M."/>
            <person name="Levati E."/>
            <person name="Barry K.W."/>
            <person name="Belfiori B."/>
            <person name="Cichocki N."/>
            <person name="Clum A."/>
            <person name="Dockter R.B."/>
            <person name="Fauchery L."/>
            <person name="Guy J."/>
            <person name="Iotti M."/>
            <person name="Le Tacon F."/>
            <person name="Lindquist E.A."/>
            <person name="Lipzen A."/>
            <person name="Malagnac F."/>
            <person name="Mello A."/>
            <person name="Molinier V."/>
            <person name="Miyauchi S."/>
            <person name="Poulain J."/>
            <person name="Riccioni C."/>
            <person name="Rubini A."/>
            <person name="Sitrit Y."/>
            <person name="Splivallo R."/>
            <person name="Traeger S."/>
            <person name="Wang M."/>
            <person name="Zifcakova L."/>
            <person name="Wipf D."/>
            <person name="Zambonelli A."/>
            <person name="Paolocci F."/>
            <person name="Nowrousian M."/>
            <person name="Ottonello S."/>
            <person name="Baldrian P."/>
            <person name="Spatafora J.W."/>
            <person name="Henrissat B."/>
            <person name="Nagy L.G."/>
            <person name="Aury J.M."/>
            <person name="Wincker P."/>
            <person name="Grigoriev I.V."/>
            <person name="Bonfante P."/>
            <person name="Martin F.M."/>
        </authorList>
    </citation>
    <scope>NUCLEOTIDE SEQUENCE [LARGE SCALE GENOMIC DNA]</scope>
    <source>
        <strain evidence="2 3">ATCC MYA-4762</strain>
    </source>
</reference>
<feature type="compositionally biased region" description="Low complexity" evidence="1">
    <location>
        <begin position="126"/>
        <end position="138"/>
    </location>
</feature>
<protein>
    <submittedName>
        <fullName evidence="2">Uncharacterized protein</fullName>
    </submittedName>
</protein>
<dbReference type="AlphaFoldDB" id="A0A3N4LLE4"/>
<evidence type="ECO:0000313" key="2">
    <source>
        <dbReference type="EMBL" id="RPB23714.1"/>
    </source>
</evidence>
<feature type="compositionally biased region" description="Pro residues" evidence="1">
    <location>
        <begin position="139"/>
        <end position="155"/>
    </location>
</feature>
<sequence>MQVRRRWEKIQALRQGPSSLYTAVLGRARNSDSSPLHQTQTPPWTSALPTAADWIATGDTRYCTPPQCPSSPRHAAGGHSSCPPPLQQQQQQQQQQEQEQLKLPRSSSSAPWPHQQPHPFLPPRPAATSPSTHTASTPPGAPPPAASIIPPPPNPISLQSIHPPPTSQSPPTSSSTQPSQRQSLWACLAGQAHTVNETAPSPHSTRLRWSHMNSHMGKQIPSPRYNIVGL</sequence>
<feature type="region of interest" description="Disordered" evidence="1">
    <location>
        <begin position="65"/>
        <end position="182"/>
    </location>
</feature>
<dbReference type="EMBL" id="ML121544">
    <property type="protein sequence ID" value="RPB23714.1"/>
    <property type="molecule type" value="Genomic_DNA"/>
</dbReference>
<organism evidence="2 3">
    <name type="scientific">Terfezia boudieri ATCC MYA-4762</name>
    <dbReference type="NCBI Taxonomy" id="1051890"/>
    <lineage>
        <taxon>Eukaryota</taxon>
        <taxon>Fungi</taxon>
        <taxon>Dikarya</taxon>
        <taxon>Ascomycota</taxon>
        <taxon>Pezizomycotina</taxon>
        <taxon>Pezizomycetes</taxon>
        <taxon>Pezizales</taxon>
        <taxon>Pezizaceae</taxon>
        <taxon>Terfezia</taxon>
    </lineage>
</organism>
<name>A0A3N4LLE4_9PEZI</name>
<evidence type="ECO:0000313" key="3">
    <source>
        <dbReference type="Proteomes" id="UP000267821"/>
    </source>
</evidence>
<feature type="compositionally biased region" description="Pro residues" evidence="1">
    <location>
        <begin position="114"/>
        <end position="125"/>
    </location>
</feature>
<proteinExistence type="predicted"/>
<gene>
    <name evidence="2" type="ORF">L211DRAFT_216881</name>
</gene>
<dbReference type="InParanoid" id="A0A3N4LLE4"/>
<keyword evidence="3" id="KW-1185">Reference proteome</keyword>
<feature type="compositionally biased region" description="Low complexity" evidence="1">
    <location>
        <begin position="169"/>
        <end position="180"/>
    </location>
</feature>
<dbReference type="Proteomes" id="UP000267821">
    <property type="component" value="Unassembled WGS sequence"/>
</dbReference>
<accession>A0A3N4LLE4</accession>